<sequence length="44" mass="4826">MNSRSPLARTVCGPRLRGTGREQILGRVREFLDDSLGRPALADS</sequence>
<evidence type="ECO:0000313" key="2">
    <source>
        <dbReference type="Proteomes" id="UP001333996"/>
    </source>
</evidence>
<keyword evidence="2" id="KW-1185">Reference proteome</keyword>
<organism evidence="1 2">
    <name type="scientific">Streptomyces chiangmaiensis</name>
    <dbReference type="NCBI Taxonomy" id="766497"/>
    <lineage>
        <taxon>Bacteria</taxon>
        <taxon>Bacillati</taxon>
        <taxon>Actinomycetota</taxon>
        <taxon>Actinomycetes</taxon>
        <taxon>Kitasatosporales</taxon>
        <taxon>Streptomycetaceae</taxon>
        <taxon>Streptomyces</taxon>
    </lineage>
</organism>
<name>A0ABU7FLC9_9ACTN</name>
<dbReference type="EMBL" id="JAYWVC010000074">
    <property type="protein sequence ID" value="MED7824497.1"/>
    <property type="molecule type" value="Genomic_DNA"/>
</dbReference>
<dbReference type="RefSeq" id="WP_329508931.1">
    <property type="nucleotide sequence ID" value="NZ_BAAAYZ010000184.1"/>
</dbReference>
<reference evidence="1" key="1">
    <citation type="submission" date="2024-01" db="EMBL/GenBank/DDBJ databases">
        <title>First draft genome sequence data of TA4-1, the type strain of Gram-positive actinobacterium Streptomyces chiangmaiensis.</title>
        <authorList>
            <person name="Yasawong M."/>
            <person name="Nantapong N."/>
        </authorList>
    </citation>
    <scope>NUCLEOTIDE SEQUENCE</scope>
    <source>
        <strain evidence="1">TA4-1</strain>
    </source>
</reference>
<dbReference type="Proteomes" id="UP001333996">
    <property type="component" value="Unassembled WGS sequence"/>
</dbReference>
<protein>
    <submittedName>
        <fullName evidence="1">Uncharacterized protein</fullName>
    </submittedName>
</protein>
<proteinExistence type="predicted"/>
<evidence type="ECO:0000313" key="1">
    <source>
        <dbReference type="EMBL" id="MED7824497.1"/>
    </source>
</evidence>
<comment type="caution">
    <text evidence="1">The sequence shown here is derived from an EMBL/GenBank/DDBJ whole genome shotgun (WGS) entry which is preliminary data.</text>
</comment>
<gene>
    <name evidence="1" type="ORF">VXC91_21515</name>
</gene>
<accession>A0ABU7FLC9</accession>